<organism evidence="1 2">
    <name type="scientific">candidate division WS6 bacterium RIFOXYB1_FULL_33_14</name>
    <dbReference type="NCBI Taxonomy" id="1817896"/>
    <lineage>
        <taxon>Bacteria</taxon>
        <taxon>Candidatus Dojkabacteria</taxon>
    </lineage>
</organism>
<protein>
    <recommendedName>
        <fullName evidence="3">Peptidase MA-like domain-containing protein</fullName>
    </recommendedName>
</protein>
<name>A0A1F4UIK3_9BACT</name>
<reference evidence="1 2" key="1">
    <citation type="journal article" date="2016" name="Nat. Commun.">
        <title>Thousands of microbial genomes shed light on interconnected biogeochemical processes in an aquifer system.</title>
        <authorList>
            <person name="Anantharaman K."/>
            <person name="Brown C.T."/>
            <person name="Hug L.A."/>
            <person name="Sharon I."/>
            <person name="Castelle C.J."/>
            <person name="Probst A.J."/>
            <person name="Thomas B.C."/>
            <person name="Singh A."/>
            <person name="Wilkins M.J."/>
            <person name="Karaoz U."/>
            <person name="Brodie E.L."/>
            <person name="Williams K.H."/>
            <person name="Hubbard S.S."/>
            <person name="Banfield J.F."/>
        </authorList>
    </citation>
    <scope>NUCLEOTIDE SEQUENCE [LARGE SCALE GENOMIC DNA]</scope>
</reference>
<comment type="caution">
    <text evidence="1">The sequence shown here is derived from an EMBL/GenBank/DDBJ whole genome shotgun (WGS) entry which is preliminary data.</text>
</comment>
<dbReference type="EMBL" id="MEUN01000052">
    <property type="protein sequence ID" value="OGC44747.1"/>
    <property type="molecule type" value="Genomic_DNA"/>
</dbReference>
<dbReference type="Proteomes" id="UP000177434">
    <property type="component" value="Unassembled WGS sequence"/>
</dbReference>
<gene>
    <name evidence="1" type="ORF">A2400_02615</name>
</gene>
<accession>A0A1F4UIK3</accession>
<evidence type="ECO:0000313" key="2">
    <source>
        <dbReference type="Proteomes" id="UP000177434"/>
    </source>
</evidence>
<evidence type="ECO:0000313" key="1">
    <source>
        <dbReference type="EMBL" id="OGC44747.1"/>
    </source>
</evidence>
<evidence type="ECO:0008006" key="3">
    <source>
        <dbReference type="Google" id="ProtNLM"/>
    </source>
</evidence>
<dbReference type="AlphaFoldDB" id="A0A1F4UIK3"/>
<sequence length="213" mass="25698">MIFDIKSVENKKIEKFYKEAIKQLNEFYMINWNRNMPRIFLIQSRKEFDILYGEKTKDWVVGTSLGDLGSVYLLKPEVYETESSHKYSDKEYEYLLRHEISHLYSRIFYSKYVPKWFMEGIAIYSSGQLELKGKIKKFERFIDFYHQGGSGLYDESGFAVMILDKEYGREKILELLKSLNDIDNEEKFNKVFKKIFGIELEYDWFNERISKYI</sequence>
<proteinExistence type="predicted"/>